<dbReference type="Proteomes" id="UP000578091">
    <property type="component" value="Unassembled WGS sequence"/>
</dbReference>
<keyword evidence="2" id="KW-0732">Signal</keyword>
<comment type="caution">
    <text evidence="3">The sequence shown here is derived from an EMBL/GenBank/DDBJ whole genome shotgun (WGS) entry which is preliminary data.</text>
</comment>
<dbReference type="AlphaFoldDB" id="A0A853JBE0"/>
<evidence type="ECO:0000256" key="1">
    <source>
        <dbReference type="SAM" id="MobiDB-lite"/>
    </source>
</evidence>
<proteinExistence type="predicted"/>
<feature type="signal peptide" evidence="2">
    <location>
        <begin position="1"/>
        <end position="30"/>
    </location>
</feature>
<gene>
    <name evidence="3" type="ORF">H0E84_09045</name>
</gene>
<evidence type="ECO:0000256" key="2">
    <source>
        <dbReference type="SAM" id="SignalP"/>
    </source>
</evidence>
<protein>
    <submittedName>
        <fullName evidence="3">Uncharacterized protein</fullName>
    </submittedName>
</protein>
<evidence type="ECO:0000313" key="3">
    <source>
        <dbReference type="EMBL" id="NZA26531.1"/>
    </source>
</evidence>
<feature type="region of interest" description="Disordered" evidence="1">
    <location>
        <begin position="51"/>
        <end position="138"/>
    </location>
</feature>
<feature type="chain" id="PRO_5032716839" evidence="2">
    <location>
        <begin position="31"/>
        <end position="138"/>
    </location>
</feature>
<dbReference type="RefSeq" id="WP_180678321.1">
    <property type="nucleotide sequence ID" value="NZ_JACCKA010000055.1"/>
</dbReference>
<dbReference type="EMBL" id="JACCKA010000055">
    <property type="protein sequence ID" value="NZA26531.1"/>
    <property type="molecule type" value="Genomic_DNA"/>
</dbReference>
<sequence length="138" mass="14302">MPTTNLRSRLPATVLCLCALMLAASPPAFAQTPWDAQDQTDMWRGLKAQGLIRSPESASAKAANRGKPSASGRLQEVGPKDAAGAELRYRSGHGSGLRTLPTPDATALPDAKVTTDAATPPAPGGPACELQLQPSKTM</sequence>
<name>A0A853JBE0_9GAMM</name>
<accession>A0A853JBE0</accession>
<organism evidence="3 4">
    <name type="scientific">Luteimonas salinisoli</name>
    <dbReference type="NCBI Taxonomy" id="2752307"/>
    <lineage>
        <taxon>Bacteria</taxon>
        <taxon>Pseudomonadati</taxon>
        <taxon>Pseudomonadota</taxon>
        <taxon>Gammaproteobacteria</taxon>
        <taxon>Lysobacterales</taxon>
        <taxon>Lysobacteraceae</taxon>
        <taxon>Luteimonas</taxon>
    </lineage>
</organism>
<reference evidence="3 4" key="1">
    <citation type="submission" date="2020-07" db="EMBL/GenBank/DDBJ databases">
        <title>Luteimonas sp. SJ-92.</title>
        <authorList>
            <person name="Huang X.-X."/>
            <person name="Xu L."/>
            <person name="Sun J.-Q."/>
        </authorList>
    </citation>
    <scope>NUCLEOTIDE SEQUENCE [LARGE SCALE GENOMIC DNA]</scope>
    <source>
        <strain evidence="3 4">SJ-92</strain>
    </source>
</reference>
<feature type="compositionally biased region" description="Low complexity" evidence="1">
    <location>
        <begin position="109"/>
        <end position="119"/>
    </location>
</feature>
<keyword evidence="4" id="KW-1185">Reference proteome</keyword>
<evidence type="ECO:0000313" key="4">
    <source>
        <dbReference type="Proteomes" id="UP000578091"/>
    </source>
</evidence>